<gene>
    <name evidence="1" type="ORF">RAMLITH_22760</name>
</gene>
<evidence type="ECO:0000313" key="2">
    <source>
        <dbReference type="Proteomes" id="UP000521868"/>
    </source>
</evidence>
<dbReference type="AlphaFoldDB" id="A0A7X6DK53"/>
<dbReference type="Proteomes" id="UP000521868">
    <property type="component" value="Unassembled WGS sequence"/>
</dbReference>
<dbReference type="Pfam" id="PF18143">
    <property type="entry name" value="HAD_SAK_2"/>
    <property type="match status" value="1"/>
</dbReference>
<dbReference type="EMBL" id="VTOX01000011">
    <property type="protein sequence ID" value="NKE68647.1"/>
    <property type="molecule type" value="Genomic_DNA"/>
</dbReference>
<name>A0A7X6DK53_9BURK</name>
<dbReference type="RefSeq" id="WP_168109772.1">
    <property type="nucleotide sequence ID" value="NZ_VTOX01000011.1"/>
</dbReference>
<protein>
    <recommendedName>
        <fullName evidence="3">FCP1 homology domain-containing protein</fullName>
    </recommendedName>
</protein>
<reference evidence="1 2" key="1">
    <citation type="journal article" date="2020" name="Nature">
        <title>Bacterial chemolithoautotrophy via manganese oxidation.</title>
        <authorList>
            <person name="Yu H."/>
            <person name="Leadbetter J.R."/>
        </authorList>
    </citation>
    <scope>NUCLEOTIDE SEQUENCE [LARGE SCALE GENOMIC DNA]</scope>
    <source>
        <strain evidence="1 2">RBP-1</strain>
    </source>
</reference>
<comment type="caution">
    <text evidence="1">The sequence shown here is derived from an EMBL/GenBank/DDBJ whole genome shotgun (WGS) entry which is preliminary data.</text>
</comment>
<evidence type="ECO:0000313" key="1">
    <source>
        <dbReference type="EMBL" id="NKE68647.1"/>
    </source>
</evidence>
<proteinExistence type="predicted"/>
<sequence length="140" mass="15582">MRVLFLDFDGVLTKVAAEGERVVLFEWLPLLAALLVPWPDVRIVVHSTWRYDHTDEELRKLLGPLAARFIGAVPRGPRAEAIRWFLYSNAAITDYLVVDDSCAEFPEDFSGPLVVCDPLFGISDARVRAAIAAWLAGGTR</sequence>
<accession>A0A7X6DK53</accession>
<evidence type="ECO:0008006" key="3">
    <source>
        <dbReference type="Google" id="ProtNLM"/>
    </source>
</evidence>
<keyword evidence="2" id="KW-1185">Reference proteome</keyword>
<organism evidence="1 2">
    <name type="scientific">Ramlibacter lithotrophicus</name>
    <dbReference type="NCBI Taxonomy" id="2606681"/>
    <lineage>
        <taxon>Bacteria</taxon>
        <taxon>Pseudomonadati</taxon>
        <taxon>Pseudomonadota</taxon>
        <taxon>Betaproteobacteria</taxon>
        <taxon>Burkholderiales</taxon>
        <taxon>Comamonadaceae</taxon>
        <taxon>Ramlibacter</taxon>
    </lineage>
</organism>